<keyword evidence="7" id="KW-0653">Protein transport</keyword>
<keyword evidence="3" id="KW-0813">Transport</keyword>
<dbReference type="GO" id="GO:0046923">
    <property type="term" value="F:ER retention sequence binding"/>
    <property type="evidence" value="ECO:0007669"/>
    <property type="project" value="InterPro"/>
</dbReference>
<comment type="similarity">
    <text evidence="2">Belongs to the ERD2 family.</text>
</comment>
<reference evidence="12" key="1">
    <citation type="submission" date="2015-11" db="EMBL/GenBank/DDBJ databases">
        <title>De novo transcriptome assembly of four potential Pierce s Disease insect vectors from Arizona vineyards.</title>
        <authorList>
            <person name="Tassone E.E."/>
        </authorList>
    </citation>
    <scope>NUCLEOTIDE SEQUENCE</scope>
</reference>
<evidence type="ECO:0000256" key="4">
    <source>
        <dbReference type="ARBA" id="ARBA00022692"/>
    </source>
</evidence>
<feature type="transmembrane region" description="Helical" evidence="11">
    <location>
        <begin position="104"/>
        <end position="125"/>
    </location>
</feature>
<evidence type="ECO:0000256" key="1">
    <source>
        <dbReference type="ARBA" id="ARBA00004477"/>
    </source>
</evidence>
<evidence type="ECO:0000256" key="6">
    <source>
        <dbReference type="ARBA" id="ARBA00022892"/>
    </source>
</evidence>
<keyword evidence="6" id="KW-0931">ER-Golgi transport</keyword>
<evidence type="ECO:0000256" key="9">
    <source>
        <dbReference type="ARBA" id="ARBA00023136"/>
    </source>
</evidence>
<proteinExistence type="inferred from homology"/>
<dbReference type="PANTHER" id="PTHR10585">
    <property type="entry name" value="ER LUMEN PROTEIN RETAINING RECEPTOR"/>
    <property type="match status" value="1"/>
</dbReference>
<feature type="transmembrane region" description="Helical" evidence="11">
    <location>
        <begin position="14"/>
        <end position="32"/>
    </location>
</feature>
<dbReference type="GO" id="GO:0005789">
    <property type="term" value="C:endoplasmic reticulum membrane"/>
    <property type="evidence" value="ECO:0007669"/>
    <property type="project" value="UniProtKB-SubCell"/>
</dbReference>
<keyword evidence="10" id="KW-0675">Receptor</keyword>
<evidence type="ECO:0000256" key="2">
    <source>
        <dbReference type="ARBA" id="ARBA00010120"/>
    </source>
</evidence>
<feature type="non-terminal residue" evidence="12">
    <location>
        <position position="128"/>
    </location>
</feature>
<comment type="subcellular location">
    <subcellularLocation>
        <location evidence="1">Endoplasmic reticulum membrane</location>
        <topology evidence="1">Multi-pass membrane protein</topology>
    </subcellularLocation>
</comment>
<keyword evidence="4 11" id="KW-0812">Transmembrane</keyword>
<dbReference type="InterPro" id="IPR000133">
    <property type="entry name" value="ER_ret_rcpt"/>
</dbReference>
<keyword evidence="9 11" id="KW-0472">Membrane</keyword>
<feature type="non-terminal residue" evidence="12">
    <location>
        <position position="1"/>
    </location>
</feature>
<dbReference type="PRINTS" id="PR00660">
    <property type="entry name" value="ERLUMENR"/>
</dbReference>
<evidence type="ECO:0000256" key="10">
    <source>
        <dbReference type="ARBA" id="ARBA00023170"/>
    </source>
</evidence>
<dbReference type="Pfam" id="PF00810">
    <property type="entry name" value="ER_lumen_recept"/>
    <property type="match status" value="1"/>
</dbReference>
<evidence type="ECO:0000256" key="11">
    <source>
        <dbReference type="SAM" id="Phobius"/>
    </source>
</evidence>
<accession>A0A1B6JYJ1</accession>
<dbReference type="AlphaFoldDB" id="A0A1B6JYJ1"/>
<keyword evidence="5" id="KW-0256">Endoplasmic reticulum</keyword>
<evidence type="ECO:0000256" key="7">
    <source>
        <dbReference type="ARBA" id="ARBA00022927"/>
    </source>
</evidence>
<protein>
    <recommendedName>
        <fullName evidence="13">ER lumen protein-retaining receptor</fullName>
    </recommendedName>
</protein>
<evidence type="ECO:0000256" key="8">
    <source>
        <dbReference type="ARBA" id="ARBA00022989"/>
    </source>
</evidence>
<feature type="transmembrane region" description="Helical" evidence="11">
    <location>
        <begin position="44"/>
        <end position="64"/>
    </location>
</feature>
<dbReference type="GO" id="GO:0015031">
    <property type="term" value="P:protein transport"/>
    <property type="evidence" value="ECO:0007669"/>
    <property type="project" value="UniProtKB-KW"/>
</dbReference>
<gene>
    <name evidence="12" type="ORF">g.56085</name>
</gene>
<sequence length="128" mass="14543">VKHSSTYNRRFDTFNLPVALAGVLLISLFVKGETYTLGEYIEEYLYTASLVMEAVAILPQLVMIQEAGDCETLTSYYIFLLGLYRLSYAVSFMIKYARGKGLDVLMVTTSLVQTGLYVDFFIVYYKHA</sequence>
<dbReference type="GO" id="GO:0016192">
    <property type="term" value="P:vesicle-mediated transport"/>
    <property type="evidence" value="ECO:0007669"/>
    <property type="project" value="UniProtKB-KW"/>
</dbReference>
<name>A0A1B6JYJ1_9HEMI</name>
<evidence type="ECO:0000313" key="12">
    <source>
        <dbReference type="EMBL" id="JAT04251.1"/>
    </source>
</evidence>
<feature type="transmembrane region" description="Helical" evidence="11">
    <location>
        <begin position="76"/>
        <end position="97"/>
    </location>
</feature>
<evidence type="ECO:0000256" key="3">
    <source>
        <dbReference type="ARBA" id="ARBA00022448"/>
    </source>
</evidence>
<dbReference type="GO" id="GO:0006621">
    <property type="term" value="P:protein retention in ER lumen"/>
    <property type="evidence" value="ECO:0007669"/>
    <property type="project" value="InterPro"/>
</dbReference>
<evidence type="ECO:0008006" key="13">
    <source>
        <dbReference type="Google" id="ProtNLM"/>
    </source>
</evidence>
<dbReference type="EMBL" id="GECU01003456">
    <property type="protein sequence ID" value="JAT04251.1"/>
    <property type="molecule type" value="Transcribed_RNA"/>
</dbReference>
<evidence type="ECO:0000256" key="5">
    <source>
        <dbReference type="ARBA" id="ARBA00022824"/>
    </source>
</evidence>
<organism evidence="12">
    <name type="scientific">Homalodisca liturata</name>
    <dbReference type="NCBI Taxonomy" id="320908"/>
    <lineage>
        <taxon>Eukaryota</taxon>
        <taxon>Metazoa</taxon>
        <taxon>Ecdysozoa</taxon>
        <taxon>Arthropoda</taxon>
        <taxon>Hexapoda</taxon>
        <taxon>Insecta</taxon>
        <taxon>Pterygota</taxon>
        <taxon>Neoptera</taxon>
        <taxon>Paraneoptera</taxon>
        <taxon>Hemiptera</taxon>
        <taxon>Auchenorrhyncha</taxon>
        <taxon>Membracoidea</taxon>
        <taxon>Cicadellidae</taxon>
        <taxon>Cicadellinae</taxon>
        <taxon>Proconiini</taxon>
        <taxon>Homalodisca</taxon>
    </lineage>
</organism>
<keyword evidence="8 11" id="KW-1133">Transmembrane helix</keyword>